<accession>A0A1Y2K1J2</accession>
<dbReference type="AlphaFoldDB" id="A0A1Y2K1J2"/>
<organism evidence="2 3">
    <name type="scientific">Magnetofaba australis IT-1</name>
    <dbReference type="NCBI Taxonomy" id="1434232"/>
    <lineage>
        <taxon>Bacteria</taxon>
        <taxon>Pseudomonadati</taxon>
        <taxon>Pseudomonadota</taxon>
        <taxon>Magnetococcia</taxon>
        <taxon>Magnetococcales</taxon>
        <taxon>Magnetococcaceae</taxon>
        <taxon>Magnetofaba</taxon>
    </lineage>
</organism>
<dbReference type="InterPro" id="IPR002937">
    <property type="entry name" value="Amino_oxidase"/>
</dbReference>
<evidence type="ECO:0000313" key="3">
    <source>
        <dbReference type="Proteomes" id="UP000194003"/>
    </source>
</evidence>
<comment type="caution">
    <text evidence="2">The sequence shown here is derived from an EMBL/GenBank/DDBJ whole genome shotgun (WGS) entry which is preliminary data.</text>
</comment>
<dbReference type="InterPro" id="IPR050464">
    <property type="entry name" value="Zeta_carotene_desat/Oxidored"/>
</dbReference>
<evidence type="ECO:0000313" key="2">
    <source>
        <dbReference type="EMBL" id="OSM01547.1"/>
    </source>
</evidence>
<evidence type="ECO:0000259" key="1">
    <source>
        <dbReference type="Pfam" id="PF01593"/>
    </source>
</evidence>
<dbReference type="Gene3D" id="3.50.50.60">
    <property type="entry name" value="FAD/NAD(P)-binding domain"/>
    <property type="match status" value="1"/>
</dbReference>
<proteinExistence type="predicted"/>
<feature type="domain" description="Amine oxidase" evidence="1">
    <location>
        <begin position="60"/>
        <end position="326"/>
    </location>
</feature>
<dbReference type="NCBIfam" id="TIGR03467">
    <property type="entry name" value="HpnE"/>
    <property type="match status" value="1"/>
</dbReference>
<dbReference type="SUPFAM" id="SSF51905">
    <property type="entry name" value="FAD/NAD(P)-binding domain"/>
    <property type="match status" value="1"/>
</dbReference>
<gene>
    <name evidence="2" type="ORF">MAIT1_01542</name>
</gene>
<dbReference type="Proteomes" id="UP000194003">
    <property type="component" value="Unassembled WGS sequence"/>
</dbReference>
<dbReference type="InterPro" id="IPR036188">
    <property type="entry name" value="FAD/NAD-bd_sf"/>
</dbReference>
<keyword evidence="3" id="KW-1185">Reference proteome</keyword>
<dbReference type="PANTHER" id="PTHR42923:SF47">
    <property type="entry name" value="BLR3003 PROTEIN"/>
    <property type="match status" value="1"/>
</dbReference>
<dbReference type="InterPro" id="IPR017830">
    <property type="entry name" value="SQase_HpnE"/>
</dbReference>
<name>A0A1Y2K1J2_9PROT</name>
<protein>
    <submittedName>
        <fullName evidence="2">Putative amine oxidase</fullName>
    </submittedName>
</protein>
<sequence>MHGLDLARWPAPAHLAGGLLGMPGMGWGALRAALRLLPGMLRPWALHGLSATHWLQNAGQGEGLFRRLWEPLCLATLNEPPGSADAVLLARVMRELFLAGPAAAQPLIPAADLNTTLIAPLKQAIEGLGGRITTRARVMALDLGGQRVRGAMTARGPIFHDGAWIVATPRRAAVKLLNPWSAAQPWAEGEESPIVSVHLRFAAPVALPAPMLGLPGCVSQWLFQPAPDRISAAISAAYREVHWESSRIVDAVLADLAAVTGDAPPPLRAQRVIKEARATFCAWPEAPRADPATPWENLHLAGDWTDTGLPATIEGAVISGEQAARRSR</sequence>
<dbReference type="Pfam" id="PF01593">
    <property type="entry name" value="Amino_oxidase"/>
    <property type="match status" value="1"/>
</dbReference>
<reference evidence="2 3" key="1">
    <citation type="journal article" date="2016" name="BMC Genomics">
        <title>Combined genomic and structural analyses of a cultured magnetotactic bacterium reveals its niche adaptation to a dynamic environment.</title>
        <authorList>
            <person name="Araujo A.C."/>
            <person name="Morillo V."/>
            <person name="Cypriano J."/>
            <person name="Teixeira L.C."/>
            <person name="Leao P."/>
            <person name="Lyra S."/>
            <person name="Almeida L.G."/>
            <person name="Bazylinski D.A."/>
            <person name="Vasconcellos A.T."/>
            <person name="Abreu F."/>
            <person name="Lins U."/>
        </authorList>
    </citation>
    <scope>NUCLEOTIDE SEQUENCE [LARGE SCALE GENOMIC DNA]</scope>
    <source>
        <strain evidence="2 3">IT-1</strain>
    </source>
</reference>
<dbReference type="GO" id="GO:0016491">
    <property type="term" value="F:oxidoreductase activity"/>
    <property type="evidence" value="ECO:0007669"/>
    <property type="project" value="InterPro"/>
</dbReference>
<dbReference type="PANTHER" id="PTHR42923">
    <property type="entry name" value="PROTOPORPHYRINOGEN OXIDASE"/>
    <property type="match status" value="1"/>
</dbReference>
<dbReference type="EMBL" id="LVJN01000020">
    <property type="protein sequence ID" value="OSM01547.1"/>
    <property type="molecule type" value="Genomic_DNA"/>
</dbReference>
<dbReference type="STRING" id="1434232.MAIT1_01542"/>